<gene>
    <name evidence="9" type="primary">fur_1</name>
    <name evidence="9" type="ORF">CLOACE_14950</name>
</gene>
<feature type="binding site" evidence="7">
    <location>
        <position position="94"/>
    </location>
    <ligand>
        <name>Zn(2+)</name>
        <dbReference type="ChEBI" id="CHEBI:29105"/>
    </ligand>
</feature>
<evidence type="ECO:0000256" key="5">
    <source>
        <dbReference type="ARBA" id="ARBA00023125"/>
    </source>
</evidence>
<dbReference type="InterPro" id="IPR043135">
    <property type="entry name" value="Fur_C"/>
</dbReference>
<dbReference type="GO" id="GO:0008270">
    <property type="term" value="F:zinc ion binding"/>
    <property type="evidence" value="ECO:0007669"/>
    <property type="project" value="TreeGrafter"/>
</dbReference>
<dbReference type="OrthoDB" id="8659436at2"/>
<keyword evidence="4" id="KW-0805">Transcription regulation</keyword>
<comment type="caution">
    <text evidence="9">The sequence shown here is derived from an EMBL/GenBank/DDBJ whole genome shotgun (WGS) entry which is preliminary data.</text>
</comment>
<feature type="binding site" evidence="7">
    <location>
        <position position="91"/>
    </location>
    <ligand>
        <name>Zn(2+)</name>
        <dbReference type="ChEBI" id="CHEBI:29105"/>
    </ligand>
</feature>
<dbReference type="Gene3D" id="1.10.10.10">
    <property type="entry name" value="Winged helix-like DNA-binding domain superfamily/Winged helix DNA-binding domain"/>
    <property type="match status" value="1"/>
</dbReference>
<evidence type="ECO:0000256" key="8">
    <source>
        <dbReference type="PIRSR" id="PIRSR602481-2"/>
    </source>
</evidence>
<dbReference type="SUPFAM" id="SSF46785">
    <property type="entry name" value="Winged helix' DNA-binding domain"/>
    <property type="match status" value="1"/>
</dbReference>
<dbReference type="InterPro" id="IPR002481">
    <property type="entry name" value="FUR"/>
</dbReference>
<organism evidence="9 10">
    <name type="scientific">Clostridium acetireducens DSM 10703</name>
    <dbReference type="NCBI Taxonomy" id="1121290"/>
    <lineage>
        <taxon>Bacteria</taxon>
        <taxon>Bacillati</taxon>
        <taxon>Bacillota</taxon>
        <taxon>Clostridia</taxon>
        <taxon>Eubacteriales</taxon>
        <taxon>Clostridiaceae</taxon>
        <taxon>Clostridium</taxon>
    </lineage>
</organism>
<dbReference type="PATRIC" id="fig|1121290.3.peg.1480"/>
<dbReference type="InterPro" id="IPR036390">
    <property type="entry name" value="WH_DNA-bd_sf"/>
</dbReference>
<keyword evidence="2" id="KW-0678">Repressor</keyword>
<dbReference type="Proteomes" id="UP000175744">
    <property type="component" value="Unassembled WGS sequence"/>
</dbReference>
<keyword evidence="6" id="KW-0804">Transcription</keyword>
<evidence type="ECO:0000256" key="7">
    <source>
        <dbReference type="PIRSR" id="PIRSR602481-1"/>
    </source>
</evidence>
<protein>
    <submittedName>
        <fullName evidence="9">Ferric uptake regulation protein</fullName>
    </submittedName>
</protein>
<comment type="cofactor">
    <cofactor evidence="7">
        <name>Zn(2+)</name>
        <dbReference type="ChEBI" id="CHEBI:29105"/>
    </cofactor>
    <text evidence="7">Binds 1 zinc ion per subunit.</text>
</comment>
<comment type="cofactor">
    <cofactor evidence="8">
        <name>Mn(2+)</name>
        <dbReference type="ChEBI" id="CHEBI:29035"/>
    </cofactor>
    <cofactor evidence="8">
        <name>Fe(2+)</name>
        <dbReference type="ChEBI" id="CHEBI:29033"/>
    </cofactor>
    <text evidence="8">Binds 1 Mn(2+) or Fe(2+) ion per subunit.</text>
</comment>
<dbReference type="GO" id="GO:0000976">
    <property type="term" value="F:transcription cis-regulatory region binding"/>
    <property type="evidence" value="ECO:0007669"/>
    <property type="project" value="TreeGrafter"/>
</dbReference>
<proteinExistence type="inferred from homology"/>
<dbReference type="AlphaFoldDB" id="A0A1E8EYX4"/>
<dbReference type="EMBL" id="LZFO01000020">
    <property type="protein sequence ID" value="OFI05877.1"/>
    <property type="molecule type" value="Genomic_DNA"/>
</dbReference>
<keyword evidence="10" id="KW-1185">Reference proteome</keyword>
<dbReference type="STRING" id="1121290.CLAOCE_14950"/>
<dbReference type="CDD" id="cd07153">
    <property type="entry name" value="Fur_like"/>
    <property type="match status" value="1"/>
</dbReference>
<keyword evidence="5" id="KW-0238">DNA-binding</keyword>
<dbReference type="GO" id="GO:1900376">
    <property type="term" value="P:regulation of secondary metabolite biosynthetic process"/>
    <property type="evidence" value="ECO:0007669"/>
    <property type="project" value="TreeGrafter"/>
</dbReference>
<dbReference type="Gene3D" id="3.30.1490.190">
    <property type="match status" value="1"/>
</dbReference>
<feature type="binding site" evidence="7">
    <location>
        <position position="135"/>
    </location>
    <ligand>
        <name>Zn(2+)</name>
        <dbReference type="ChEBI" id="CHEBI:29105"/>
    </ligand>
</feature>
<keyword evidence="3 7" id="KW-0862">Zinc</keyword>
<evidence type="ECO:0000256" key="6">
    <source>
        <dbReference type="ARBA" id="ARBA00023163"/>
    </source>
</evidence>
<feature type="binding site" evidence="8">
    <location>
        <position position="85"/>
    </location>
    <ligand>
        <name>Fe cation</name>
        <dbReference type="ChEBI" id="CHEBI:24875"/>
    </ligand>
</feature>
<dbReference type="RefSeq" id="WP_070110476.1">
    <property type="nucleotide sequence ID" value="NZ_LZFO01000020.1"/>
</dbReference>
<evidence type="ECO:0000256" key="1">
    <source>
        <dbReference type="ARBA" id="ARBA00007957"/>
    </source>
</evidence>
<dbReference type="PANTHER" id="PTHR33202">
    <property type="entry name" value="ZINC UPTAKE REGULATION PROTEIN"/>
    <property type="match status" value="1"/>
</dbReference>
<feature type="binding site" evidence="7">
    <location>
        <position position="132"/>
    </location>
    <ligand>
        <name>Zn(2+)</name>
        <dbReference type="ChEBI" id="CHEBI:29105"/>
    </ligand>
</feature>
<evidence type="ECO:0000256" key="3">
    <source>
        <dbReference type="ARBA" id="ARBA00022833"/>
    </source>
</evidence>
<dbReference type="GO" id="GO:0003700">
    <property type="term" value="F:DNA-binding transcription factor activity"/>
    <property type="evidence" value="ECO:0007669"/>
    <property type="project" value="InterPro"/>
</dbReference>
<comment type="similarity">
    <text evidence="1">Belongs to the Fur family.</text>
</comment>
<dbReference type="PANTHER" id="PTHR33202:SF8">
    <property type="entry name" value="PEROXIDE-RESPONSIVE REPRESSOR PERR"/>
    <property type="match status" value="1"/>
</dbReference>
<dbReference type="GO" id="GO:0045892">
    <property type="term" value="P:negative regulation of DNA-templated transcription"/>
    <property type="evidence" value="ECO:0007669"/>
    <property type="project" value="TreeGrafter"/>
</dbReference>
<dbReference type="InterPro" id="IPR036388">
    <property type="entry name" value="WH-like_DNA-bd_sf"/>
</dbReference>
<evidence type="ECO:0000256" key="2">
    <source>
        <dbReference type="ARBA" id="ARBA00022491"/>
    </source>
</evidence>
<accession>A0A1E8EYX4</accession>
<evidence type="ECO:0000256" key="4">
    <source>
        <dbReference type="ARBA" id="ARBA00023015"/>
    </source>
</evidence>
<keyword evidence="8" id="KW-0408">Iron</keyword>
<name>A0A1E8EYX4_9CLOT</name>
<evidence type="ECO:0000313" key="9">
    <source>
        <dbReference type="EMBL" id="OFI05877.1"/>
    </source>
</evidence>
<sequence>MEAKEILKNNCIKITKSRINILKILMENEDSISVEYIFEKCKKNHVTINLSTVYRTLDLFEIKGIVSKFDLGSGRYNYIIKEQNHKHKLECKICHKEIEIDCPMQQIQELIKNKTGFTIMDNEINLKLKGICKDCKVKNK</sequence>
<dbReference type="Pfam" id="PF01475">
    <property type="entry name" value="FUR"/>
    <property type="match status" value="1"/>
</dbReference>
<keyword evidence="7" id="KW-0479">Metal-binding</keyword>
<evidence type="ECO:0000313" key="10">
    <source>
        <dbReference type="Proteomes" id="UP000175744"/>
    </source>
</evidence>
<reference evidence="9 10" key="1">
    <citation type="submission" date="2016-06" db="EMBL/GenBank/DDBJ databases">
        <title>Genome sequence of Clostridium acetireducens DSM 10703.</title>
        <authorList>
            <person name="Poehlein A."/>
            <person name="Fluechter S."/>
            <person name="Duerre P."/>
            <person name="Daniel R."/>
        </authorList>
    </citation>
    <scope>NUCLEOTIDE SEQUENCE [LARGE SCALE GENOMIC DNA]</scope>
    <source>
        <strain evidence="9 10">DSM 10703</strain>
    </source>
</reference>